<dbReference type="EMBL" id="FQUT01000004">
    <property type="protein sequence ID" value="SHF41758.1"/>
    <property type="molecule type" value="Genomic_DNA"/>
</dbReference>
<dbReference type="Proteomes" id="UP000184518">
    <property type="component" value="Unassembled WGS sequence"/>
</dbReference>
<evidence type="ECO:0000313" key="1">
    <source>
        <dbReference type="EMBL" id="SHF41758.1"/>
    </source>
</evidence>
<dbReference type="AlphaFoldDB" id="A0A1M5BH03"/>
<organism evidence="1 2">
    <name type="scientific">Chryseobacterium arachidis</name>
    <dbReference type="NCBI Taxonomy" id="1416778"/>
    <lineage>
        <taxon>Bacteria</taxon>
        <taxon>Pseudomonadati</taxon>
        <taxon>Bacteroidota</taxon>
        <taxon>Flavobacteriia</taxon>
        <taxon>Flavobacteriales</taxon>
        <taxon>Weeksellaceae</taxon>
        <taxon>Chryseobacterium group</taxon>
        <taxon>Chryseobacterium</taxon>
    </lineage>
</organism>
<gene>
    <name evidence="1" type="ORF">SAMN05443633_104167</name>
</gene>
<evidence type="ECO:0000313" key="2">
    <source>
        <dbReference type="Proteomes" id="UP000184518"/>
    </source>
</evidence>
<sequence>MKVRFTKDLQNFKNLENYLVIGFGLHENNLKFYLIADDNFNIGYGAAKHFEIVDDNIEGYIRRDSLNFGREFYLENKMNDLRKDLKSYLEINNPYENVKYFEEKKYPISEEYEKKMLNEDNKLSRIEGFLLFTDHYLYEKFWDDNYRESLEFYKTKSLDYLMEKKLKDPVYINKNNYKDTLLKFIEKAFGLEAYIQEKSKYYAKTLSSFIIGLFIKEITSVQRLESFYDDCFIIEY</sequence>
<proteinExistence type="predicted"/>
<dbReference type="OrthoDB" id="1235169at2"/>
<name>A0A1M5BH03_9FLAO</name>
<protein>
    <submittedName>
        <fullName evidence="1">Uncharacterized protein</fullName>
    </submittedName>
</protein>
<keyword evidence="2" id="KW-1185">Reference proteome</keyword>
<dbReference type="RefSeq" id="WP_143152306.1">
    <property type="nucleotide sequence ID" value="NZ_FQUT01000004.1"/>
</dbReference>
<accession>A0A1M5BH03</accession>
<reference evidence="2" key="1">
    <citation type="submission" date="2016-11" db="EMBL/GenBank/DDBJ databases">
        <authorList>
            <person name="Varghese N."/>
            <person name="Submissions S."/>
        </authorList>
    </citation>
    <scope>NUCLEOTIDE SEQUENCE [LARGE SCALE GENOMIC DNA]</scope>
    <source>
        <strain evidence="2">DSM 27619</strain>
    </source>
</reference>